<reference evidence="2 3" key="1">
    <citation type="submission" date="2013-02" db="EMBL/GenBank/DDBJ databases">
        <title>A novel strain isolated from Lonar lake, Maharashtra, India.</title>
        <authorList>
            <person name="Singh A."/>
        </authorList>
    </citation>
    <scope>NUCLEOTIDE SEQUENCE [LARGE SCALE GENOMIC DNA]</scope>
    <source>
        <strain evidence="2 3">AK24</strain>
    </source>
</reference>
<dbReference type="GO" id="GO:0008233">
    <property type="term" value="F:peptidase activity"/>
    <property type="evidence" value="ECO:0007669"/>
    <property type="project" value="UniProtKB-KW"/>
</dbReference>
<dbReference type="PANTHER" id="PTHR11851:SF224">
    <property type="entry name" value="PROCESSING PROTEASE"/>
    <property type="match status" value="1"/>
</dbReference>
<keyword evidence="2" id="KW-0378">Hydrolase</keyword>
<name>R7ZWT5_9BACT</name>
<dbReference type="GO" id="GO:0046872">
    <property type="term" value="F:metal ion binding"/>
    <property type="evidence" value="ECO:0007669"/>
    <property type="project" value="InterPro"/>
</dbReference>
<keyword evidence="2" id="KW-0645">Protease</keyword>
<dbReference type="OrthoDB" id="9811314at2"/>
<evidence type="ECO:0000259" key="1">
    <source>
        <dbReference type="Pfam" id="PF05193"/>
    </source>
</evidence>
<dbReference type="PANTHER" id="PTHR11851">
    <property type="entry name" value="METALLOPROTEASE"/>
    <property type="match status" value="1"/>
</dbReference>
<dbReference type="AlphaFoldDB" id="R7ZWT5"/>
<dbReference type="Pfam" id="PF05193">
    <property type="entry name" value="Peptidase_M16_C"/>
    <property type="match status" value="1"/>
</dbReference>
<comment type="caution">
    <text evidence="2">The sequence shown here is derived from an EMBL/GenBank/DDBJ whole genome shotgun (WGS) entry which is preliminary data.</text>
</comment>
<evidence type="ECO:0000313" key="3">
    <source>
        <dbReference type="Proteomes" id="UP000013909"/>
    </source>
</evidence>
<feature type="domain" description="Peptidase M16 C-terminal" evidence="1">
    <location>
        <begin position="184"/>
        <end position="356"/>
    </location>
</feature>
<organism evidence="2 3">
    <name type="scientific">Lunatimonas lonarensis</name>
    <dbReference type="NCBI Taxonomy" id="1232681"/>
    <lineage>
        <taxon>Bacteria</taxon>
        <taxon>Pseudomonadati</taxon>
        <taxon>Bacteroidota</taxon>
        <taxon>Cytophagia</taxon>
        <taxon>Cytophagales</taxon>
        <taxon>Cyclobacteriaceae</taxon>
    </lineage>
</organism>
<dbReference type="Gene3D" id="3.30.830.10">
    <property type="entry name" value="Metalloenzyme, LuxS/M16 peptidase-like"/>
    <property type="match status" value="2"/>
</dbReference>
<protein>
    <submittedName>
        <fullName evidence="2">Putative zinc protease</fullName>
    </submittedName>
</protein>
<sequence>MLDRKNAPKFQLPEQIELHEPEKRTLKNRVPLYFINTPQIDAVRLEILMPTSSHSTNPEDALIPFFTLNMLLEGTKEMTSSELDDFFDFYASEVEIHTGYEQQGLALLTTKKHFRNVLPVFRSLFTEATFPEKELNKRKSQKKLTINLQFEQTGARSNQLIRKVLFGPNHPFGYISEENHVDQITCTAIRDYYNRFFRISPEIFVTGNLGDREFADIDRWFGDLPYIESDFLLPELEPYDKKRLYESRPNAVQSSIRLGKVLIPKSNPDFFGLMIANTALGGYFGSRLVKNIREEKGFTYGISSFLGSLKSTDYWIVLADIKEGFAEQTIQEIYLELERLASYPMSKEELLTIRNYLVGNLLAQFSSPFDLMTRFKRVHLQGLDFDFYEKQLHFIKHFSAEEIMEKTKSYFKAESIKEVIVGP</sequence>
<proteinExistence type="predicted"/>
<dbReference type="Proteomes" id="UP000013909">
    <property type="component" value="Unassembled WGS sequence"/>
</dbReference>
<dbReference type="InterPro" id="IPR011249">
    <property type="entry name" value="Metalloenz_LuxS/M16"/>
</dbReference>
<dbReference type="EMBL" id="AQHR01000029">
    <property type="protein sequence ID" value="EON78605.1"/>
    <property type="molecule type" value="Genomic_DNA"/>
</dbReference>
<accession>R7ZWT5</accession>
<dbReference type="PATRIC" id="fig|1288963.3.peg.954"/>
<dbReference type="GO" id="GO:0006508">
    <property type="term" value="P:proteolysis"/>
    <property type="evidence" value="ECO:0007669"/>
    <property type="project" value="UniProtKB-KW"/>
</dbReference>
<gene>
    <name evidence="2" type="ORF">ADIS_0955</name>
</gene>
<dbReference type="InterPro" id="IPR050361">
    <property type="entry name" value="MPP/UQCRC_Complex"/>
</dbReference>
<dbReference type="STRING" id="1232681.ADIS_0955"/>
<dbReference type="SUPFAM" id="SSF63411">
    <property type="entry name" value="LuxS/MPP-like metallohydrolase"/>
    <property type="match status" value="2"/>
</dbReference>
<keyword evidence="3" id="KW-1185">Reference proteome</keyword>
<dbReference type="InterPro" id="IPR007863">
    <property type="entry name" value="Peptidase_M16_C"/>
</dbReference>
<evidence type="ECO:0000313" key="2">
    <source>
        <dbReference type="EMBL" id="EON78605.1"/>
    </source>
</evidence>